<gene>
    <name evidence="6" type="primary">APMAP_1</name>
    <name evidence="6" type="ORF">Anas_13211</name>
</gene>
<dbReference type="Pfam" id="PF03088">
    <property type="entry name" value="Str_synth"/>
    <property type="match status" value="1"/>
</dbReference>
<organism evidence="6 7">
    <name type="scientific">Armadillidium nasatum</name>
    <dbReference type="NCBI Taxonomy" id="96803"/>
    <lineage>
        <taxon>Eukaryota</taxon>
        <taxon>Metazoa</taxon>
        <taxon>Ecdysozoa</taxon>
        <taxon>Arthropoda</taxon>
        <taxon>Crustacea</taxon>
        <taxon>Multicrustacea</taxon>
        <taxon>Malacostraca</taxon>
        <taxon>Eumalacostraca</taxon>
        <taxon>Peracarida</taxon>
        <taxon>Isopoda</taxon>
        <taxon>Oniscidea</taxon>
        <taxon>Crinocheta</taxon>
        <taxon>Armadillidiidae</taxon>
        <taxon>Armadillidium</taxon>
    </lineage>
</organism>
<evidence type="ECO:0000256" key="1">
    <source>
        <dbReference type="ARBA" id="ARBA00009191"/>
    </source>
</evidence>
<feature type="region of interest" description="Disordered" evidence="4">
    <location>
        <begin position="308"/>
        <end position="329"/>
    </location>
</feature>
<dbReference type="SUPFAM" id="SSF63829">
    <property type="entry name" value="Calcium-dependent phosphotriesterase"/>
    <property type="match status" value="1"/>
</dbReference>
<keyword evidence="2" id="KW-0597">Phosphoprotein</keyword>
<dbReference type="InterPro" id="IPR011042">
    <property type="entry name" value="6-blade_b-propeller_TolB-like"/>
</dbReference>
<keyword evidence="7" id="KW-1185">Reference proteome</keyword>
<proteinExistence type="inferred from homology"/>
<dbReference type="OrthoDB" id="5307922at2759"/>
<evidence type="ECO:0000313" key="7">
    <source>
        <dbReference type="Proteomes" id="UP000326759"/>
    </source>
</evidence>
<comment type="similarity">
    <text evidence="1">Belongs to the strictosidine synthase family.</text>
</comment>
<dbReference type="GO" id="GO:0012505">
    <property type="term" value="C:endomembrane system"/>
    <property type="evidence" value="ECO:0007669"/>
    <property type="project" value="TreeGrafter"/>
</dbReference>
<dbReference type="PANTHER" id="PTHR10426:SF88">
    <property type="entry name" value="ADIPOCYTE PLASMA MEMBRANE-ASSOCIATED PROTEIN HEMOMUCIN-RELATED"/>
    <property type="match status" value="1"/>
</dbReference>
<evidence type="ECO:0000256" key="3">
    <source>
        <dbReference type="ARBA" id="ARBA00023180"/>
    </source>
</evidence>
<dbReference type="PANTHER" id="PTHR10426">
    <property type="entry name" value="STRICTOSIDINE SYNTHASE-RELATED"/>
    <property type="match status" value="1"/>
</dbReference>
<dbReference type="AlphaFoldDB" id="A0A5N5T042"/>
<evidence type="ECO:0000256" key="4">
    <source>
        <dbReference type="SAM" id="MobiDB-lite"/>
    </source>
</evidence>
<dbReference type="GO" id="GO:0016787">
    <property type="term" value="F:hydrolase activity"/>
    <property type="evidence" value="ECO:0007669"/>
    <property type="project" value="TreeGrafter"/>
</dbReference>
<dbReference type="EMBL" id="SEYY01017336">
    <property type="protein sequence ID" value="KAB7499662.1"/>
    <property type="molecule type" value="Genomic_DNA"/>
</dbReference>
<feature type="domain" description="Strictosidine synthase conserved region" evidence="5">
    <location>
        <begin position="68"/>
        <end position="154"/>
    </location>
</feature>
<dbReference type="InterPro" id="IPR018119">
    <property type="entry name" value="Strictosidine_synth_cons-reg"/>
</dbReference>
<accession>A0A5N5T042</accession>
<evidence type="ECO:0000313" key="6">
    <source>
        <dbReference type="EMBL" id="KAB7499662.1"/>
    </source>
</evidence>
<comment type="caution">
    <text evidence="6">The sequence shown here is derived from an EMBL/GenBank/DDBJ whole genome shotgun (WGS) entry which is preliminary data.</text>
</comment>
<evidence type="ECO:0000259" key="5">
    <source>
        <dbReference type="Pfam" id="PF03088"/>
    </source>
</evidence>
<protein>
    <submittedName>
        <fullName evidence="6">Adipocyte plasma membrane-associated protein</fullName>
    </submittedName>
</protein>
<dbReference type="Gene3D" id="2.120.10.30">
    <property type="entry name" value="TolB, C-terminal domain"/>
    <property type="match status" value="1"/>
</dbReference>
<dbReference type="Proteomes" id="UP000326759">
    <property type="component" value="Unassembled WGS sequence"/>
</dbReference>
<reference evidence="6 7" key="1">
    <citation type="journal article" date="2019" name="PLoS Biol.">
        <title>Sex chromosomes control vertical transmission of feminizing Wolbachia symbionts in an isopod.</title>
        <authorList>
            <person name="Becking T."/>
            <person name="Chebbi M.A."/>
            <person name="Giraud I."/>
            <person name="Moumen B."/>
            <person name="Laverre T."/>
            <person name="Caubet Y."/>
            <person name="Peccoud J."/>
            <person name="Gilbert C."/>
            <person name="Cordaux R."/>
        </authorList>
    </citation>
    <scope>NUCLEOTIDE SEQUENCE [LARGE SCALE GENOMIC DNA]</scope>
    <source>
        <strain evidence="6">ANa2</strain>
        <tissue evidence="6">Whole body excluding digestive tract and cuticle</tissue>
    </source>
</reference>
<sequence length="329" mass="36736">MVFLLSLKAGPWEESICGRPLGLRFSDRKLIVADSYLGIFEVDIDTGKKVRLVDPDVPIGGLKPKVIDDLDIDSDGNIYWSDASTQIYLEDGLVELISQPSGRLIKYDAKTKKNEVLIPRVHFANGVQLSPAQDFVLVSETFRHKVRRYWLKGPKAGTSDIFVSGLPGMPDNIRPRKDGGYYLSLVTSRNPDHIDFYDLTSRCTGLRKFLARATAIVQNFVKLINYYYPNKFCANFSYKIFSLGVISNWIYRGETIIVEVDEVGKIIGSLQGSTGIVKLISETQQIGDNLFFGSPYVPFLGRLRLDKKSAGAKKPSSGKKPSVKAKEEL</sequence>
<evidence type="ECO:0000256" key="2">
    <source>
        <dbReference type="ARBA" id="ARBA00022553"/>
    </source>
</evidence>
<name>A0A5N5T042_9CRUS</name>
<keyword evidence="3" id="KW-0325">Glycoprotein</keyword>